<keyword evidence="5" id="KW-0645">Protease</keyword>
<proteinExistence type="inferred from homology"/>
<dbReference type="AlphaFoldDB" id="A0A399IWJ3"/>
<feature type="compositionally biased region" description="Low complexity" evidence="12">
    <location>
        <begin position="22"/>
        <end position="66"/>
    </location>
</feature>
<dbReference type="Pfam" id="PF00912">
    <property type="entry name" value="Transgly"/>
    <property type="match status" value="1"/>
</dbReference>
<keyword evidence="8" id="KW-0378">Hydrolase</keyword>
<dbReference type="UniPathway" id="UPA00219"/>
<dbReference type="GO" id="GO:0006508">
    <property type="term" value="P:proteolysis"/>
    <property type="evidence" value="ECO:0007669"/>
    <property type="project" value="UniProtKB-KW"/>
</dbReference>
<evidence type="ECO:0000313" key="17">
    <source>
        <dbReference type="Proteomes" id="UP000265848"/>
    </source>
</evidence>
<evidence type="ECO:0000256" key="9">
    <source>
        <dbReference type="ARBA" id="ARBA00023268"/>
    </source>
</evidence>
<dbReference type="GO" id="GO:0004180">
    <property type="term" value="F:carboxypeptidase activity"/>
    <property type="evidence" value="ECO:0007669"/>
    <property type="project" value="UniProtKB-KW"/>
</dbReference>
<comment type="similarity">
    <text evidence="2">In the C-terminal section; belongs to the transpeptidase family.</text>
</comment>
<dbReference type="InterPro" id="IPR023346">
    <property type="entry name" value="Lysozyme-like_dom_sf"/>
</dbReference>
<dbReference type="PANTHER" id="PTHR32282:SF33">
    <property type="entry name" value="PEPTIDOGLYCAN GLYCOSYLTRANSFERASE"/>
    <property type="match status" value="1"/>
</dbReference>
<gene>
    <name evidence="16" type="ORF">DL237_16885</name>
</gene>
<evidence type="ECO:0000256" key="6">
    <source>
        <dbReference type="ARBA" id="ARBA00022676"/>
    </source>
</evidence>
<comment type="catalytic activity">
    <reaction evidence="11">
        <text>[GlcNAc-(1-&gt;4)-Mur2Ac(oyl-L-Ala-gamma-D-Glu-L-Lys-D-Ala-D-Ala)](n)-di-trans,octa-cis-undecaprenyl diphosphate + beta-D-GlcNAc-(1-&gt;4)-Mur2Ac(oyl-L-Ala-gamma-D-Glu-L-Lys-D-Ala-D-Ala)-di-trans,octa-cis-undecaprenyl diphosphate = [GlcNAc-(1-&gt;4)-Mur2Ac(oyl-L-Ala-gamma-D-Glu-L-Lys-D-Ala-D-Ala)](n+1)-di-trans,octa-cis-undecaprenyl diphosphate + di-trans,octa-cis-undecaprenyl diphosphate + H(+)</text>
        <dbReference type="Rhea" id="RHEA:23708"/>
        <dbReference type="Rhea" id="RHEA-COMP:9602"/>
        <dbReference type="Rhea" id="RHEA-COMP:9603"/>
        <dbReference type="ChEBI" id="CHEBI:15378"/>
        <dbReference type="ChEBI" id="CHEBI:58405"/>
        <dbReference type="ChEBI" id="CHEBI:60033"/>
        <dbReference type="ChEBI" id="CHEBI:78435"/>
        <dbReference type="EC" id="2.4.99.28"/>
    </reaction>
</comment>
<comment type="pathway">
    <text evidence="1">Cell wall biogenesis; peptidoglycan biosynthesis.</text>
</comment>
<keyword evidence="4" id="KW-0121">Carboxypeptidase</keyword>
<organism evidence="16 17">
    <name type="scientific">Pseudooceanicola sediminis</name>
    <dbReference type="NCBI Taxonomy" id="2211117"/>
    <lineage>
        <taxon>Bacteria</taxon>
        <taxon>Pseudomonadati</taxon>
        <taxon>Pseudomonadota</taxon>
        <taxon>Alphaproteobacteria</taxon>
        <taxon>Rhodobacterales</taxon>
        <taxon>Paracoccaceae</taxon>
        <taxon>Pseudooceanicola</taxon>
    </lineage>
</organism>
<evidence type="ECO:0000259" key="15">
    <source>
        <dbReference type="Pfam" id="PF00912"/>
    </source>
</evidence>
<keyword evidence="13" id="KW-0812">Transmembrane</keyword>
<dbReference type="Gene3D" id="1.10.3810.10">
    <property type="entry name" value="Biosynthetic peptidoglycan transglycosylase-like"/>
    <property type="match status" value="1"/>
</dbReference>
<dbReference type="GO" id="GO:0009252">
    <property type="term" value="P:peptidoglycan biosynthetic process"/>
    <property type="evidence" value="ECO:0007669"/>
    <property type="project" value="UniProtKB-UniPathway"/>
</dbReference>
<dbReference type="SUPFAM" id="SSF53955">
    <property type="entry name" value="Lysozyme-like"/>
    <property type="match status" value="1"/>
</dbReference>
<dbReference type="InterPro" id="IPR036950">
    <property type="entry name" value="PBP_transglycosylase"/>
</dbReference>
<keyword evidence="9" id="KW-0511">Multifunctional enzyme</keyword>
<feature type="transmembrane region" description="Helical" evidence="13">
    <location>
        <begin position="106"/>
        <end position="127"/>
    </location>
</feature>
<evidence type="ECO:0000256" key="5">
    <source>
        <dbReference type="ARBA" id="ARBA00022670"/>
    </source>
</evidence>
<dbReference type="RefSeq" id="WP_119400262.1">
    <property type="nucleotide sequence ID" value="NZ_QWJJ01000016.1"/>
</dbReference>
<feature type="domain" description="Glycosyl transferase family 51" evidence="15">
    <location>
        <begin position="163"/>
        <end position="346"/>
    </location>
</feature>
<evidence type="ECO:0000259" key="14">
    <source>
        <dbReference type="Pfam" id="PF00905"/>
    </source>
</evidence>
<reference evidence="16 17" key="1">
    <citation type="submission" date="2018-08" db="EMBL/GenBank/DDBJ databases">
        <title>Pseudooceanicola sediminis CY03 in the family Rhodobacteracea.</title>
        <authorList>
            <person name="Zhang Y.-J."/>
        </authorList>
    </citation>
    <scope>NUCLEOTIDE SEQUENCE [LARGE SCALE GENOMIC DNA]</scope>
    <source>
        <strain evidence="16 17">CY03</strain>
    </source>
</reference>
<dbReference type="OrthoDB" id="9766909at2"/>
<evidence type="ECO:0000313" key="16">
    <source>
        <dbReference type="EMBL" id="RII37558.1"/>
    </source>
</evidence>
<dbReference type="NCBIfam" id="TIGR02074">
    <property type="entry name" value="PBP_1a_fam"/>
    <property type="match status" value="1"/>
</dbReference>
<dbReference type="Gene3D" id="3.40.710.10">
    <property type="entry name" value="DD-peptidase/beta-lactamase superfamily"/>
    <property type="match status" value="1"/>
</dbReference>
<dbReference type="InterPro" id="IPR001460">
    <property type="entry name" value="PCN-bd_Tpept"/>
</dbReference>
<evidence type="ECO:0000256" key="7">
    <source>
        <dbReference type="ARBA" id="ARBA00022679"/>
    </source>
</evidence>
<keyword evidence="7" id="KW-0808">Transferase</keyword>
<feature type="compositionally biased region" description="Polar residues" evidence="12">
    <location>
        <begin position="730"/>
        <end position="744"/>
    </location>
</feature>
<comment type="caution">
    <text evidence="16">The sequence shown here is derived from an EMBL/GenBank/DDBJ whole genome shotgun (WGS) entry which is preliminary data.</text>
</comment>
<evidence type="ECO:0000256" key="11">
    <source>
        <dbReference type="ARBA" id="ARBA00049902"/>
    </source>
</evidence>
<dbReference type="Pfam" id="PF00905">
    <property type="entry name" value="Transpeptidase"/>
    <property type="match status" value="1"/>
</dbReference>
<protein>
    <recommendedName>
        <fullName evidence="10">peptidoglycan glycosyltransferase</fullName>
        <ecNumber evidence="10">2.4.99.28</ecNumber>
    </recommendedName>
</protein>
<dbReference type="SUPFAM" id="SSF56601">
    <property type="entry name" value="beta-lactamase/transpeptidase-like"/>
    <property type="match status" value="1"/>
</dbReference>
<evidence type="ECO:0000256" key="4">
    <source>
        <dbReference type="ARBA" id="ARBA00022645"/>
    </source>
</evidence>
<dbReference type="EMBL" id="QWJJ01000016">
    <property type="protein sequence ID" value="RII37558.1"/>
    <property type="molecule type" value="Genomic_DNA"/>
</dbReference>
<dbReference type="EC" id="2.4.99.28" evidence="10"/>
<keyword evidence="17" id="KW-1185">Reference proteome</keyword>
<dbReference type="GO" id="GO:0008955">
    <property type="term" value="F:peptidoglycan glycosyltransferase activity"/>
    <property type="evidence" value="ECO:0007669"/>
    <property type="project" value="UniProtKB-EC"/>
</dbReference>
<accession>A0A399IWJ3</accession>
<dbReference type="InterPro" id="IPR001264">
    <property type="entry name" value="Glyco_trans_51"/>
</dbReference>
<sequence>MSDSGRRKPPLVADRRVGGPRAGRTSGTGKTGSRANASKSGAAKAASKPSAKTAKPAARSAKPASRQQPPRKPPRKGRGGRGGGGGGSRNPIVRLLRGIIALIWRFVWRLTAVSVALVLLASAYVAATLPPVDDLFDGRARGSVTMQDTHGQVFAWRGDQFGGVVDAQSVSPNLRHAIVATEDRRFYKHFGVSPRGVAGAIRINLSEGRGPLDGHGGSTITQQTAKLLCLGTPYDPKQWKNETAYEDDCRQTTLWRKVKEAVYAIGMEMRYSKDEILTVYMNRAYLGEGTRGFEAASQRYFGKSAANVTPAEAAMLAGLLKAPTRYAPTNNLARSQNRANVIVGLMQEQGYLDSTQARNAIAHPAGLSAAAEAQSGGYFADWVMSSGPDFLTKKSTQDVIFRTTLDQRIQKAAEEAMKYIFEEKVKDTSKAQAAIVVMGPDGAVRAMVGGRDTRVKGVFNRATQALRQTGSAFKPFVYGAALDLGWHYNDVVQDEPLTINVPGSGPWKPENYDHKFRGPVTLEEALMKSLNIPAVRLAEAAGLDNVRKVASDFGIESDLAQGPALALGASESTLIEMVGGYAGILNGGSSVEPYGIESVTLQGDSQPLMGSDGGIGERVISEGAAQELIYMMRQVVLHGTGTRAGLDDHEIAGKTGTTSSTRDAWFIGFSADYVAGVWMGYDDNTPLTGVTGSGLPAEIFHEVMSRVEDGVEPKPLPMLRPDPNAGRNVAASSDNARQSQQQPQRLDTIIQKALKDIFGLN</sequence>
<keyword evidence="13" id="KW-0472">Membrane</keyword>
<keyword evidence="13" id="KW-1133">Transmembrane helix</keyword>
<feature type="region of interest" description="Disordered" evidence="12">
    <location>
        <begin position="711"/>
        <end position="744"/>
    </location>
</feature>
<evidence type="ECO:0000256" key="12">
    <source>
        <dbReference type="SAM" id="MobiDB-lite"/>
    </source>
</evidence>
<evidence type="ECO:0000256" key="1">
    <source>
        <dbReference type="ARBA" id="ARBA00004752"/>
    </source>
</evidence>
<dbReference type="Proteomes" id="UP000265848">
    <property type="component" value="Unassembled WGS sequence"/>
</dbReference>
<dbReference type="InterPro" id="IPR050396">
    <property type="entry name" value="Glycosyltr_51/Transpeptidase"/>
</dbReference>
<feature type="region of interest" description="Disordered" evidence="12">
    <location>
        <begin position="1"/>
        <end position="89"/>
    </location>
</feature>
<keyword evidence="6" id="KW-0328">Glycosyltransferase</keyword>
<dbReference type="InterPro" id="IPR012338">
    <property type="entry name" value="Beta-lactam/transpept-like"/>
</dbReference>
<name>A0A399IWJ3_9RHOB</name>
<evidence type="ECO:0000256" key="13">
    <source>
        <dbReference type="SAM" id="Phobius"/>
    </source>
</evidence>
<feature type="domain" description="Penicillin-binding protein transpeptidase" evidence="14">
    <location>
        <begin position="434"/>
        <end position="704"/>
    </location>
</feature>
<dbReference type="GO" id="GO:0008658">
    <property type="term" value="F:penicillin binding"/>
    <property type="evidence" value="ECO:0007669"/>
    <property type="project" value="InterPro"/>
</dbReference>
<evidence type="ECO:0000256" key="8">
    <source>
        <dbReference type="ARBA" id="ARBA00022801"/>
    </source>
</evidence>
<dbReference type="PANTHER" id="PTHR32282">
    <property type="entry name" value="BINDING PROTEIN TRANSPEPTIDASE, PUTATIVE-RELATED"/>
    <property type="match status" value="1"/>
</dbReference>
<comment type="similarity">
    <text evidence="3">In the N-terminal section; belongs to the glycosyltransferase 51 family.</text>
</comment>
<dbReference type="GO" id="GO:0030288">
    <property type="term" value="C:outer membrane-bounded periplasmic space"/>
    <property type="evidence" value="ECO:0007669"/>
    <property type="project" value="TreeGrafter"/>
</dbReference>
<evidence type="ECO:0000256" key="10">
    <source>
        <dbReference type="ARBA" id="ARBA00044770"/>
    </source>
</evidence>
<evidence type="ECO:0000256" key="3">
    <source>
        <dbReference type="ARBA" id="ARBA00007739"/>
    </source>
</evidence>
<evidence type="ECO:0000256" key="2">
    <source>
        <dbReference type="ARBA" id="ARBA00007090"/>
    </source>
</evidence>